<dbReference type="GO" id="GO:0051213">
    <property type="term" value="F:dioxygenase activity"/>
    <property type="evidence" value="ECO:0007669"/>
    <property type="project" value="UniProtKB-KW"/>
</dbReference>
<dbReference type="OrthoDB" id="10249419at2759"/>
<dbReference type="AlphaFoldDB" id="A0A8K0W235"/>
<dbReference type="PROSITE" id="PS51819">
    <property type="entry name" value="VOC"/>
    <property type="match status" value="1"/>
</dbReference>
<feature type="domain" description="VOC" evidence="1">
    <location>
        <begin position="2"/>
        <end position="122"/>
    </location>
</feature>
<protein>
    <submittedName>
        <fullName evidence="2">Glyoxalase/Bleomycin resistance protein/Dihydroxybiphenyl dioxygenase</fullName>
    </submittedName>
</protein>
<dbReference type="PANTHER" id="PTHR35006">
    <property type="entry name" value="GLYOXALASE FAMILY PROTEIN (AFU_ORTHOLOGUE AFUA_5G14830)"/>
    <property type="match status" value="1"/>
</dbReference>
<keyword evidence="3" id="KW-1185">Reference proteome</keyword>
<dbReference type="Proteomes" id="UP000813461">
    <property type="component" value="Unassembled WGS sequence"/>
</dbReference>
<dbReference type="InterPro" id="IPR004360">
    <property type="entry name" value="Glyas_Fos-R_dOase_dom"/>
</dbReference>
<sequence>MPISHVMIKAGASEHAAVVDFYTKALQPLSYEKLKSFPSGITGFGNKSPDLWVAIDPKDSHSTIHFAFQAPDSAAVDAFYAAAIAAGAKDNGPPGLRPGMDPKYYATFIFDPVGNNIEVGCMVE</sequence>
<name>A0A8K0W235_9PLEO</name>
<dbReference type="InterPro" id="IPR029068">
    <property type="entry name" value="Glyas_Bleomycin-R_OHBP_Dase"/>
</dbReference>
<dbReference type="SUPFAM" id="SSF54593">
    <property type="entry name" value="Glyoxalase/Bleomycin resistance protein/Dihydroxybiphenyl dioxygenase"/>
    <property type="match status" value="1"/>
</dbReference>
<evidence type="ECO:0000313" key="3">
    <source>
        <dbReference type="Proteomes" id="UP000813461"/>
    </source>
</evidence>
<organism evidence="2 3">
    <name type="scientific">Paraphoma chrysanthemicola</name>
    <dbReference type="NCBI Taxonomy" id="798071"/>
    <lineage>
        <taxon>Eukaryota</taxon>
        <taxon>Fungi</taxon>
        <taxon>Dikarya</taxon>
        <taxon>Ascomycota</taxon>
        <taxon>Pezizomycotina</taxon>
        <taxon>Dothideomycetes</taxon>
        <taxon>Pleosporomycetidae</taxon>
        <taxon>Pleosporales</taxon>
        <taxon>Pleosporineae</taxon>
        <taxon>Phaeosphaeriaceae</taxon>
        <taxon>Paraphoma</taxon>
    </lineage>
</organism>
<keyword evidence="2" id="KW-0223">Dioxygenase</keyword>
<dbReference type="PANTHER" id="PTHR35006:SF2">
    <property type="entry name" value="GLYOXALASE FAMILY PROTEIN (AFU_ORTHOLOGUE AFUA_5G14830)"/>
    <property type="match status" value="1"/>
</dbReference>
<dbReference type="Pfam" id="PF00903">
    <property type="entry name" value="Glyoxalase"/>
    <property type="match status" value="1"/>
</dbReference>
<dbReference type="Gene3D" id="3.10.180.10">
    <property type="entry name" value="2,3-Dihydroxybiphenyl 1,2-Dioxygenase, domain 1"/>
    <property type="match status" value="1"/>
</dbReference>
<proteinExistence type="predicted"/>
<dbReference type="EMBL" id="JAGMVJ010000003">
    <property type="protein sequence ID" value="KAH7092461.1"/>
    <property type="molecule type" value="Genomic_DNA"/>
</dbReference>
<comment type="caution">
    <text evidence="2">The sequence shown here is derived from an EMBL/GenBank/DDBJ whole genome shotgun (WGS) entry which is preliminary data.</text>
</comment>
<evidence type="ECO:0000313" key="2">
    <source>
        <dbReference type="EMBL" id="KAH7092461.1"/>
    </source>
</evidence>
<accession>A0A8K0W235</accession>
<dbReference type="InterPro" id="IPR037523">
    <property type="entry name" value="VOC_core"/>
</dbReference>
<gene>
    <name evidence="2" type="ORF">FB567DRAFT_238263</name>
</gene>
<keyword evidence="2" id="KW-0560">Oxidoreductase</keyword>
<reference evidence="2" key="1">
    <citation type="journal article" date="2021" name="Nat. Commun.">
        <title>Genetic determinants of endophytism in the Arabidopsis root mycobiome.</title>
        <authorList>
            <person name="Mesny F."/>
            <person name="Miyauchi S."/>
            <person name="Thiergart T."/>
            <person name="Pickel B."/>
            <person name="Atanasova L."/>
            <person name="Karlsson M."/>
            <person name="Huettel B."/>
            <person name="Barry K.W."/>
            <person name="Haridas S."/>
            <person name="Chen C."/>
            <person name="Bauer D."/>
            <person name="Andreopoulos W."/>
            <person name="Pangilinan J."/>
            <person name="LaButti K."/>
            <person name="Riley R."/>
            <person name="Lipzen A."/>
            <person name="Clum A."/>
            <person name="Drula E."/>
            <person name="Henrissat B."/>
            <person name="Kohler A."/>
            <person name="Grigoriev I.V."/>
            <person name="Martin F.M."/>
            <person name="Hacquard S."/>
        </authorList>
    </citation>
    <scope>NUCLEOTIDE SEQUENCE</scope>
    <source>
        <strain evidence="2">MPI-SDFR-AT-0120</strain>
    </source>
</reference>
<evidence type="ECO:0000259" key="1">
    <source>
        <dbReference type="PROSITE" id="PS51819"/>
    </source>
</evidence>